<dbReference type="InterPro" id="IPR050464">
    <property type="entry name" value="Zeta_carotene_desat/Oxidored"/>
</dbReference>
<dbReference type="PANTHER" id="PTHR42923">
    <property type="entry name" value="PROTOPORPHYRINOGEN OXIDASE"/>
    <property type="match status" value="1"/>
</dbReference>
<dbReference type="InterPro" id="IPR036188">
    <property type="entry name" value="FAD/NAD-bd_sf"/>
</dbReference>
<dbReference type="Gene3D" id="3.50.50.60">
    <property type="entry name" value="FAD/NAD(P)-binding domain"/>
    <property type="match status" value="2"/>
</dbReference>
<sequence>MLSQNYDAIIVGGGISGFSMAHYLSNSGKKVLILEKENEPGGCVNTPYFSNEQFWLEMGAHTCYNSYKHLCDIVKSRGLLNQVIPQEKLRYAILKEGKEKSIFSELSLAGLMFNMPKAFFKSKEGLTVKEYYQSLMGEKNYENVGKLMFNAVISQKADAFPAEIFLKMRKERDADFPKKFTFKKGLGQVFEQIMLDDNVNVAFQAEVSQIRFENNIYRLDVNGKEVKTENLALATSAKVASELLKSVKPTISSRLDKIPSKQVKSIGLVVKKSKVEHLKPLAVLLPVGDIFYSLVSRDTVPHDTLRAFTFHLKDSEVPVIQALERAMHILGVRKEDVVDVKNKTHELGTLHLDSLTATQELDELLPSVPGLYLVGNYFLGLSLEDCVERASRESERLLK</sequence>
<dbReference type="Proteomes" id="UP001185092">
    <property type="component" value="Unassembled WGS sequence"/>
</dbReference>
<reference evidence="2" key="1">
    <citation type="submission" date="2023-07" db="EMBL/GenBank/DDBJ databases">
        <title>Genomic Encyclopedia of Type Strains, Phase IV (KMG-IV): sequencing the most valuable type-strain genomes for metagenomic binning, comparative biology and taxonomic classification.</title>
        <authorList>
            <person name="Goeker M."/>
        </authorList>
    </citation>
    <scope>NUCLEOTIDE SEQUENCE</scope>
    <source>
        <strain evidence="2">DSM 26174</strain>
    </source>
</reference>
<dbReference type="AlphaFoldDB" id="A0AAE3XM44"/>
<feature type="domain" description="Amine oxidase" evidence="1">
    <location>
        <begin position="177"/>
        <end position="398"/>
    </location>
</feature>
<protein>
    <submittedName>
        <fullName evidence="2">Protoporphyrinogen oxidase</fullName>
    </submittedName>
</protein>
<proteinExistence type="predicted"/>
<accession>A0AAE3XM44</accession>
<dbReference type="SUPFAM" id="SSF51905">
    <property type="entry name" value="FAD/NAD(P)-binding domain"/>
    <property type="match status" value="1"/>
</dbReference>
<organism evidence="2 3">
    <name type="scientific">Aureibacter tunicatorum</name>
    <dbReference type="NCBI Taxonomy" id="866807"/>
    <lineage>
        <taxon>Bacteria</taxon>
        <taxon>Pseudomonadati</taxon>
        <taxon>Bacteroidota</taxon>
        <taxon>Cytophagia</taxon>
        <taxon>Cytophagales</taxon>
        <taxon>Persicobacteraceae</taxon>
        <taxon>Aureibacter</taxon>
    </lineage>
</organism>
<evidence type="ECO:0000259" key="1">
    <source>
        <dbReference type="Pfam" id="PF01593"/>
    </source>
</evidence>
<dbReference type="Pfam" id="PF13450">
    <property type="entry name" value="NAD_binding_8"/>
    <property type="match status" value="1"/>
</dbReference>
<dbReference type="InterPro" id="IPR002937">
    <property type="entry name" value="Amino_oxidase"/>
</dbReference>
<dbReference type="GO" id="GO:0016491">
    <property type="term" value="F:oxidoreductase activity"/>
    <property type="evidence" value="ECO:0007669"/>
    <property type="project" value="InterPro"/>
</dbReference>
<keyword evidence="3" id="KW-1185">Reference proteome</keyword>
<dbReference type="EMBL" id="JAVDQD010000002">
    <property type="protein sequence ID" value="MDR6239118.1"/>
    <property type="molecule type" value="Genomic_DNA"/>
</dbReference>
<comment type="caution">
    <text evidence="2">The sequence shown here is derived from an EMBL/GenBank/DDBJ whole genome shotgun (WGS) entry which is preliminary data.</text>
</comment>
<name>A0AAE3XM44_9BACT</name>
<dbReference type="RefSeq" id="WP_309938660.1">
    <property type="nucleotide sequence ID" value="NZ_AP025305.1"/>
</dbReference>
<evidence type="ECO:0000313" key="3">
    <source>
        <dbReference type="Proteomes" id="UP001185092"/>
    </source>
</evidence>
<evidence type="ECO:0000313" key="2">
    <source>
        <dbReference type="EMBL" id="MDR6239118.1"/>
    </source>
</evidence>
<gene>
    <name evidence="2" type="ORF">HNQ88_002155</name>
</gene>
<dbReference type="PANTHER" id="PTHR42923:SF3">
    <property type="entry name" value="PROTOPORPHYRINOGEN OXIDASE"/>
    <property type="match status" value="1"/>
</dbReference>
<dbReference type="Pfam" id="PF01593">
    <property type="entry name" value="Amino_oxidase"/>
    <property type="match status" value="1"/>
</dbReference>